<evidence type="ECO:0000313" key="2">
    <source>
        <dbReference type="Proteomes" id="UP001189624"/>
    </source>
</evidence>
<dbReference type="Gramene" id="rna-AYBTSS11_LOCUS4758">
    <property type="protein sequence ID" value="CAJ1930447.1"/>
    <property type="gene ID" value="gene-AYBTSS11_LOCUS4758"/>
</dbReference>
<organism evidence="1 2">
    <name type="scientific">Sphenostylis stenocarpa</name>
    <dbReference type="NCBI Taxonomy" id="92480"/>
    <lineage>
        <taxon>Eukaryota</taxon>
        <taxon>Viridiplantae</taxon>
        <taxon>Streptophyta</taxon>
        <taxon>Embryophyta</taxon>
        <taxon>Tracheophyta</taxon>
        <taxon>Spermatophyta</taxon>
        <taxon>Magnoliopsida</taxon>
        <taxon>eudicotyledons</taxon>
        <taxon>Gunneridae</taxon>
        <taxon>Pentapetalae</taxon>
        <taxon>rosids</taxon>
        <taxon>fabids</taxon>
        <taxon>Fabales</taxon>
        <taxon>Fabaceae</taxon>
        <taxon>Papilionoideae</taxon>
        <taxon>50 kb inversion clade</taxon>
        <taxon>NPAAA clade</taxon>
        <taxon>indigoferoid/millettioid clade</taxon>
        <taxon>Phaseoleae</taxon>
        <taxon>Sphenostylis</taxon>
    </lineage>
</organism>
<keyword evidence="2" id="KW-1185">Reference proteome</keyword>
<name>A0AA86RUN9_9FABA</name>
<evidence type="ECO:0000313" key="1">
    <source>
        <dbReference type="EMBL" id="CAJ1930447.1"/>
    </source>
</evidence>
<dbReference type="Proteomes" id="UP001189624">
    <property type="component" value="Chromosome 2"/>
</dbReference>
<protein>
    <submittedName>
        <fullName evidence="1">Uncharacterized protein</fullName>
    </submittedName>
</protein>
<dbReference type="AlphaFoldDB" id="A0AA86RUN9"/>
<reference evidence="1" key="1">
    <citation type="submission" date="2023-10" db="EMBL/GenBank/DDBJ databases">
        <authorList>
            <person name="Domelevo Entfellner J.-B."/>
        </authorList>
    </citation>
    <scope>NUCLEOTIDE SEQUENCE</scope>
</reference>
<proteinExistence type="predicted"/>
<sequence length="60" mass="6821">MVTESGKTSHAHPHVTLAFKFLSFTGKTSHGYISIHAIHERRKRAYDKDLQQGMRELIGV</sequence>
<dbReference type="EMBL" id="OY731399">
    <property type="protein sequence ID" value="CAJ1930447.1"/>
    <property type="molecule type" value="Genomic_DNA"/>
</dbReference>
<gene>
    <name evidence="1" type="ORF">AYBTSS11_LOCUS4758</name>
</gene>
<accession>A0AA86RUN9</accession>